<dbReference type="SUPFAM" id="SSF160104">
    <property type="entry name" value="Acetoacetate decarboxylase-like"/>
    <property type="match status" value="1"/>
</dbReference>
<name>A0A9P8CIL8_9HELO</name>
<dbReference type="Gene3D" id="2.40.400.10">
    <property type="entry name" value="Acetoacetate decarboxylase-like"/>
    <property type="match status" value="1"/>
</dbReference>
<accession>A0A9P8CIL8</accession>
<sequence>MASSDNTPITQVNAPWTLKGTVYSIPLYSSTATVSTLDTHKPFLYPPLELESNFSQGKLLGGAGAIQIIRYTESPVGPYDELLLVPGAYTYEKEDGDGKIQKQRGPRITRIYVSQKYTCWNGRTHWNIPKHLACFTFTGHADKGMTISVTPLDENTTAPYFSATFKPIPYLPSFPVTTGIAKYIGIDLDLVQPPLPEGKGAKGELPGTDLWCKITPYQASSNTSLGWWDMKQGVTEEDALLNSQARGEASVEVEHENWWPGSRRWRIGMVMEAAVISFPEGQYWKGPNL</sequence>
<dbReference type="PANTHER" id="PTHR40518">
    <property type="entry name" value="ACETOACETATE DECARBOXYLASE"/>
    <property type="match status" value="1"/>
</dbReference>
<gene>
    <name evidence="1" type="ORF">BJ878DRAFT_572725</name>
</gene>
<dbReference type="OrthoDB" id="9970474at2759"/>
<evidence type="ECO:0000313" key="1">
    <source>
        <dbReference type="EMBL" id="KAG9247995.1"/>
    </source>
</evidence>
<dbReference type="EMBL" id="MU253758">
    <property type="protein sequence ID" value="KAG9247995.1"/>
    <property type="molecule type" value="Genomic_DNA"/>
</dbReference>
<dbReference type="InterPro" id="IPR023375">
    <property type="entry name" value="ADC_dom_sf"/>
</dbReference>
<dbReference type="AlphaFoldDB" id="A0A9P8CIL8"/>
<dbReference type="PANTHER" id="PTHR40518:SF1">
    <property type="entry name" value="ACETOACETATE DECARBOXYLASE"/>
    <property type="match status" value="1"/>
</dbReference>
<comment type="caution">
    <text evidence="1">The sequence shown here is derived from an EMBL/GenBank/DDBJ whole genome shotgun (WGS) entry which is preliminary data.</text>
</comment>
<protein>
    <submittedName>
        <fullName evidence="1">Uncharacterized protein</fullName>
    </submittedName>
</protein>
<dbReference type="Proteomes" id="UP000887226">
    <property type="component" value="Unassembled WGS sequence"/>
</dbReference>
<proteinExistence type="predicted"/>
<reference evidence="1" key="1">
    <citation type="journal article" date="2021" name="IMA Fungus">
        <title>Genomic characterization of three marine fungi, including Emericellopsis atlantica sp. nov. with signatures of a generalist lifestyle and marine biomass degradation.</title>
        <authorList>
            <person name="Hagestad O.C."/>
            <person name="Hou L."/>
            <person name="Andersen J.H."/>
            <person name="Hansen E.H."/>
            <person name="Altermark B."/>
            <person name="Li C."/>
            <person name="Kuhnert E."/>
            <person name="Cox R.J."/>
            <person name="Crous P.W."/>
            <person name="Spatafora J.W."/>
            <person name="Lail K."/>
            <person name="Amirebrahimi M."/>
            <person name="Lipzen A."/>
            <person name="Pangilinan J."/>
            <person name="Andreopoulos W."/>
            <person name="Hayes R.D."/>
            <person name="Ng V."/>
            <person name="Grigoriev I.V."/>
            <person name="Jackson S.A."/>
            <person name="Sutton T.D.S."/>
            <person name="Dobson A.D.W."/>
            <person name="Rama T."/>
        </authorList>
    </citation>
    <scope>NUCLEOTIDE SEQUENCE</scope>
    <source>
        <strain evidence="1">TRa3180A</strain>
    </source>
</reference>
<keyword evidence="2" id="KW-1185">Reference proteome</keyword>
<evidence type="ECO:0000313" key="2">
    <source>
        <dbReference type="Proteomes" id="UP000887226"/>
    </source>
</evidence>
<organism evidence="1 2">
    <name type="scientific">Calycina marina</name>
    <dbReference type="NCBI Taxonomy" id="1763456"/>
    <lineage>
        <taxon>Eukaryota</taxon>
        <taxon>Fungi</taxon>
        <taxon>Dikarya</taxon>
        <taxon>Ascomycota</taxon>
        <taxon>Pezizomycotina</taxon>
        <taxon>Leotiomycetes</taxon>
        <taxon>Helotiales</taxon>
        <taxon>Pezizellaceae</taxon>
        <taxon>Calycina</taxon>
    </lineage>
</organism>